<comment type="caution">
    <text evidence="2">The sequence shown here is derived from an EMBL/GenBank/DDBJ whole genome shotgun (WGS) entry which is preliminary data.</text>
</comment>
<dbReference type="VEuPathDB" id="GiardiaDB:GL50803_0017223"/>
<dbReference type="VEuPathDB" id="GiardiaDB:DHA2_154417"/>
<reference evidence="3" key="1">
    <citation type="submission" date="2012-02" db="EMBL/GenBank/DDBJ databases">
        <title>Genome sequencing of Giardia lamblia Genotypes A2 and B isolates (DH and GS) and comparative analysis with the genomes of Genotypes A1 and E (WB and Pig).</title>
        <authorList>
            <person name="Adam R."/>
            <person name="Dahlstrom E."/>
            <person name="Martens C."/>
            <person name="Bruno D."/>
            <person name="Barbian K."/>
            <person name="Porcella S.F."/>
            <person name="Nash T."/>
        </authorList>
    </citation>
    <scope>NUCLEOTIDE SEQUENCE</scope>
    <source>
        <strain evidence="3">GS</strain>
    </source>
</reference>
<proteinExistence type="predicted"/>
<evidence type="ECO:0000313" key="2">
    <source>
        <dbReference type="EMBL" id="ESU41709.1"/>
    </source>
</evidence>
<dbReference type="EMBL" id="AHHH01000114">
    <property type="protein sequence ID" value="ESU41709.1"/>
    <property type="molecule type" value="Genomic_DNA"/>
</dbReference>
<reference evidence="2 3" key="2">
    <citation type="journal article" date="2013" name="Genome Biol. Evol.">
        <title>Genome sequencing of Giardia lamblia genotypes A2 and B isolates (DH and GS) and comparative analysis with the genomes of genotypes A1 and E (WB and Pig).</title>
        <authorList>
            <person name="Adam R.D."/>
            <person name="Dahlstrom E.W."/>
            <person name="Martens C.A."/>
            <person name="Bruno D.P."/>
            <person name="Barbian K.D."/>
            <person name="Ricklefs S.M."/>
            <person name="Hernandez M.M."/>
            <person name="Narla N.P."/>
            <person name="Patel R.B."/>
            <person name="Porcella S.F."/>
            <person name="Nash T.E."/>
        </authorList>
    </citation>
    <scope>NUCLEOTIDE SEQUENCE [LARGE SCALE GENOMIC DNA]</scope>
    <source>
        <strain evidence="2 3">GS</strain>
    </source>
</reference>
<dbReference type="PANTHER" id="PTHR24098:SF0">
    <property type="entry name" value="OUTER SEGMENT 5"/>
    <property type="match status" value="1"/>
</dbReference>
<dbReference type="AlphaFoldDB" id="V6TT09"/>
<evidence type="ECO:0000259" key="1">
    <source>
        <dbReference type="Pfam" id="PF23387"/>
    </source>
</evidence>
<dbReference type="PANTHER" id="PTHR24098">
    <property type="entry name" value="OUTER SEGMENT 5"/>
    <property type="match status" value="1"/>
</dbReference>
<organism evidence="2 3">
    <name type="scientific">Giardia intestinalis</name>
    <name type="common">Giardia lamblia</name>
    <dbReference type="NCBI Taxonomy" id="5741"/>
    <lineage>
        <taxon>Eukaryota</taxon>
        <taxon>Metamonada</taxon>
        <taxon>Diplomonadida</taxon>
        <taxon>Hexamitidae</taxon>
        <taxon>Giardiinae</taxon>
        <taxon>Giardia</taxon>
    </lineage>
</organism>
<feature type="domain" description="IFT80/172/WDR35 TPR" evidence="1">
    <location>
        <begin position="2"/>
        <end position="109"/>
    </location>
</feature>
<sequence length="136" mass="14826">MATYCIETNNIQHLQSALSGLGMVAKASYCHSLSSQNEVNAGAVKLVIGDPEGANVLSSQGKVGAAVLAACDLWNFSKALELCKGNKKYMPLLVYLRTKYHSNLGMSNCNNEEPWMSLSRQYGNVSEDEIYKLMKG</sequence>
<dbReference type="VEuPathDB" id="GiardiaDB:QR46_4333"/>
<protein>
    <recommendedName>
        <fullName evidence="1">IFT80/172/WDR35 TPR domain-containing protein</fullName>
    </recommendedName>
</protein>
<evidence type="ECO:0000313" key="3">
    <source>
        <dbReference type="Proteomes" id="UP000018040"/>
    </source>
</evidence>
<dbReference type="eggNOG" id="KOG1524">
    <property type="taxonomic scope" value="Eukaryota"/>
</dbReference>
<dbReference type="GO" id="GO:0060271">
    <property type="term" value="P:cilium assembly"/>
    <property type="evidence" value="ECO:0007669"/>
    <property type="project" value="TreeGrafter"/>
</dbReference>
<dbReference type="GO" id="GO:0005929">
    <property type="term" value="C:cilium"/>
    <property type="evidence" value="ECO:0007669"/>
    <property type="project" value="TreeGrafter"/>
</dbReference>
<gene>
    <name evidence="2" type="ORF">GSB_152474</name>
</gene>
<dbReference type="VEuPathDB" id="GiardiaDB:GL50581_1870"/>
<name>V6TT09_GIAIN</name>
<dbReference type="Pfam" id="PF23387">
    <property type="entry name" value="TPR_IFT80_172"/>
    <property type="match status" value="1"/>
</dbReference>
<dbReference type="Proteomes" id="UP000018040">
    <property type="component" value="Unassembled WGS sequence"/>
</dbReference>
<dbReference type="InterPro" id="IPR056157">
    <property type="entry name" value="TPR_IFT80_172_dom"/>
</dbReference>
<accession>V6TT09</accession>
<dbReference type="GO" id="GO:0030992">
    <property type="term" value="C:intraciliary transport particle B"/>
    <property type="evidence" value="ECO:0007669"/>
    <property type="project" value="TreeGrafter"/>
</dbReference>